<organism evidence="1 2">
    <name type="scientific">Dawidia soli</name>
    <dbReference type="NCBI Taxonomy" id="2782352"/>
    <lineage>
        <taxon>Bacteria</taxon>
        <taxon>Pseudomonadati</taxon>
        <taxon>Bacteroidota</taxon>
        <taxon>Cytophagia</taxon>
        <taxon>Cytophagales</taxon>
        <taxon>Chryseotaleaceae</taxon>
        <taxon>Dawidia</taxon>
    </lineage>
</organism>
<proteinExistence type="predicted"/>
<gene>
    <name evidence="1" type="ORF">KK078_10290</name>
</gene>
<keyword evidence="2" id="KW-1185">Reference proteome</keyword>
<accession>A0AAP2D805</accession>
<dbReference type="Proteomes" id="UP001319180">
    <property type="component" value="Unassembled WGS sequence"/>
</dbReference>
<dbReference type="RefSeq" id="WP_254090184.1">
    <property type="nucleotide sequence ID" value="NZ_JAHESC010000012.1"/>
</dbReference>
<comment type="caution">
    <text evidence="1">The sequence shown here is derived from an EMBL/GenBank/DDBJ whole genome shotgun (WGS) entry which is preliminary data.</text>
</comment>
<dbReference type="EMBL" id="JAHESC010000012">
    <property type="protein sequence ID" value="MBT1686949.1"/>
    <property type="molecule type" value="Genomic_DNA"/>
</dbReference>
<name>A0AAP2D805_9BACT</name>
<reference evidence="1 2" key="1">
    <citation type="submission" date="2021-05" db="EMBL/GenBank/DDBJ databases">
        <title>A Polyphasic approach of four new species of the genus Ohtaekwangia: Ohtaekwangia histidinii sp. nov., Ohtaekwangia cretensis sp. nov., Ohtaekwangia indiensis sp. nov., Ohtaekwangia reichenbachii sp. nov. from diverse environment.</title>
        <authorList>
            <person name="Octaviana S."/>
        </authorList>
    </citation>
    <scope>NUCLEOTIDE SEQUENCE [LARGE SCALE GENOMIC DNA]</scope>
    <source>
        <strain evidence="1 2">PWU37</strain>
    </source>
</reference>
<sequence length="1236" mass="138347">MRAPDENIEMPWENVHNPYGSSRNRRFAAALHPEYFQIDERTLADFLVFAERYAAYVSTDVPEIPGDTATWQNFFGGSIAVFLARLCSGTPVRTVTYDILPGAATPPHHIQHKLRDFLQYAGSLPLALPPALEKQTQHNKIGHLLFQLAELQAAMDRVIQSCLQAGIAIDYAALNRPAPAAENDDTPQHSTAADASLDLFLSIAHKVTDSARHLLHAFLYDYQEHDPALALYIAFLKLYGYAQEDLNKITGKHLDYFFYELLQQKPKPSAPDEVYVCVRLSDHVETAAIEKGTLFKANVDEEGLDCLYAAKDYTSLNHAQVVALGSFYPARKGEIGIEPYYEFISAIYETELLTSAGGFDFSTAARAFPAFGEAMYNAAKKTMQPSEIGFAVASPTLLLREGCRQVTVALQFELNSMSPLVSFFERYANAENLSANHVFYRIFSEAFCISLTTPGGWHEVPDYTILPPAWGSGKVEFYFELPLGAPPITPFGENWPTAETTNYNTPWPVMKISLADRKTMYTYSYLQHLVIQTCSISVAVSQIKNLEVYNDLGKVETSVPFYPFGALPVVGSAFLVGYDELTKKQISDIALEITWHNLPRVPGGFREHYETYGEPIDNDSFRVGITGLSDYAFHPAAPDKIQTFPLFVTQQNDGQTIQYKPAAQTTFEHFGVKALKLHDNFTTEPLGPYDNTTKTGYIKVELITPEMGFGHQQYPLLLSEAVLRKARREDTKLPEAPYTPQVKSLALRYQASTQISFQKTSSLKAHPKADEKTYQLQPFGIRTTFAGCTPLVDAWLPQYEHDGYLLLGLDTVIPGEAVTFCFVLERNTLSDPTDEMPTIEWFYVSDDTWHTFNKKDIIFDTTRNFTTTGIVKLVMPADLGNQNTVLPAGAYWIIAALQGDPTATGKIRAIHTQAITLTWTSHKPGAQWKGNLPSNTIDSLALATSDIAGVFQPAPSFGGRAQEAPQDFYVRVSEFLAHKNRGVTAWDIERLVLENFPEVNQVKCISAIEYPFFTEAGKIMVVVTPNVVTGDRFVLPRFSPAALEDIRTYLERRISAFASITVVNPTYEEVKITADIVLTDEATTGEYEDALYRDIRNYICPWYSRPQEDMAFGGSLDLDEITEFMATRPYVKSVSKVSVLILQHNNKRYTITDSAQDTEHKKLYSSKPWCVLIPMKKHQIKMNQEEQNLTPEKAAIMNMRLGREFVIAGKTESPPPDDASDDTTGARGYVEFDIPL</sequence>
<dbReference type="AlphaFoldDB" id="A0AAP2D805"/>
<evidence type="ECO:0000313" key="1">
    <source>
        <dbReference type="EMBL" id="MBT1686949.1"/>
    </source>
</evidence>
<protein>
    <submittedName>
        <fullName evidence="1">Baseplate J/gp47 family protein</fullName>
    </submittedName>
</protein>
<evidence type="ECO:0000313" key="2">
    <source>
        <dbReference type="Proteomes" id="UP001319180"/>
    </source>
</evidence>